<organism evidence="2 3">
    <name type="scientific">Iphiclides podalirius</name>
    <name type="common">scarce swallowtail</name>
    <dbReference type="NCBI Taxonomy" id="110791"/>
    <lineage>
        <taxon>Eukaryota</taxon>
        <taxon>Metazoa</taxon>
        <taxon>Ecdysozoa</taxon>
        <taxon>Arthropoda</taxon>
        <taxon>Hexapoda</taxon>
        <taxon>Insecta</taxon>
        <taxon>Pterygota</taxon>
        <taxon>Neoptera</taxon>
        <taxon>Endopterygota</taxon>
        <taxon>Lepidoptera</taxon>
        <taxon>Glossata</taxon>
        <taxon>Ditrysia</taxon>
        <taxon>Papilionoidea</taxon>
        <taxon>Papilionidae</taxon>
        <taxon>Papilioninae</taxon>
        <taxon>Iphiclides</taxon>
    </lineage>
</organism>
<protein>
    <submittedName>
        <fullName evidence="2">Uncharacterized protein</fullName>
    </submittedName>
</protein>
<keyword evidence="1" id="KW-0812">Transmembrane</keyword>
<name>A0ABN8IA68_9NEOP</name>
<dbReference type="EMBL" id="OW152831">
    <property type="protein sequence ID" value="CAH2049378.1"/>
    <property type="molecule type" value="Genomic_DNA"/>
</dbReference>
<sequence>MPRRSFNVSWIIKEKKNGTDQDVVIDLHVSLMLSVIDQLTGNGLKESVFLFLTFHMNTAGLILKIYLKKKLVM</sequence>
<feature type="transmembrane region" description="Helical" evidence="1">
    <location>
        <begin position="48"/>
        <end position="67"/>
    </location>
</feature>
<evidence type="ECO:0000313" key="2">
    <source>
        <dbReference type="EMBL" id="CAH2049378.1"/>
    </source>
</evidence>
<evidence type="ECO:0000313" key="3">
    <source>
        <dbReference type="Proteomes" id="UP000837857"/>
    </source>
</evidence>
<evidence type="ECO:0000256" key="1">
    <source>
        <dbReference type="SAM" id="Phobius"/>
    </source>
</evidence>
<keyword evidence="1" id="KW-0472">Membrane</keyword>
<accession>A0ABN8IA68</accession>
<keyword evidence="1" id="KW-1133">Transmembrane helix</keyword>
<feature type="non-terminal residue" evidence="2">
    <location>
        <position position="73"/>
    </location>
</feature>
<reference evidence="2" key="1">
    <citation type="submission" date="2022-03" db="EMBL/GenBank/DDBJ databases">
        <authorList>
            <person name="Martin H S."/>
        </authorList>
    </citation>
    <scope>NUCLEOTIDE SEQUENCE</scope>
</reference>
<gene>
    <name evidence="2" type="ORF">IPOD504_LOCUS6788</name>
</gene>
<dbReference type="Proteomes" id="UP000837857">
    <property type="component" value="Chromosome 19"/>
</dbReference>
<proteinExistence type="predicted"/>
<keyword evidence="3" id="KW-1185">Reference proteome</keyword>